<reference evidence="2" key="1">
    <citation type="submission" date="2020-10" db="EMBL/GenBank/DDBJ databases">
        <authorList>
            <person name="Castelo-Branco R."/>
            <person name="Eusebio N."/>
            <person name="Adriana R."/>
            <person name="Vieira A."/>
            <person name="Brugerolle De Fraissinette N."/>
            <person name="Rezende De Castro R."/>
            <person name="Schneider M.P."/>
            <person name="Vasconcelos V."/>
            <person name="Leao P.N."/>
        </authorList>
    </citation>
    <scope>NUCLEOTIDE SEQUENCE</scope>
    <source>
        <strain evidence="2">LEGE 11467</strain>
    </source>
</reference>
<dbReference type="AlphaFoldDB" id="A0A928VYF8"/>
<evidence type="ECO:0000313" key="2">
    <source>
        <dbReference type="EMBL" id="MBE9040040.1"/>
    </source>
</evidence>
<organism evidence="2 3">
    <name type="scientific">Zarconia navalis LEGE 11467</name>
    <dbReference type="NCBI Taxonomy" id="1828826"/>
    <lineage>
        <taxon>Bacteria</taxon>
        <taxon>Bacillati</taxon>
        <taxon>Cyanobacteriota</taxon>
        <taxon>Cyanophyceae</taxon>
        <taxon>Oscillatoriophycideae</taxon>
        <taxon>Oscillatoriales</taxon>
        <taxon>Oscillatoriales incertae sedis</taxon>
        <taxon>Zarconia</taxon>
        <taxon>Zarconia navalis</taxon>
    </lineage>
</organism>
<dbReference type="PANTHER" id="PTHR12110:SF21">
    <property type="entry name" value="XYLOSE ISOMERASE-LIKE TIM BARREL DOMAIN-CONTAINING PROTEIN"/>
    <property type="match status" value="1"/>
</dbReference>
<keyword evidence="3" id="KW-1185">Reference proteome</keyword>
<sequence length="270" mass="30378">MKISISNIAWQNSEEESIADLMQTLEIRGVEIAPTKIWSSPLTASDTEIDDYKQFWNRRGIQIVSMQALLYGQPDLKIFENGQNRQETLNYLTGIIQLGEKLGVRVLVFGSPKNRRIENLNSKQAEKIARDFFFEIGEIAQKHHVTFCIEPNPILYSCNFINTSTQGLQLVNAVGNVGFGLHLDSAGMTLSEEDIEPAIASCADRICHFHVSEPYLGNVGTGIVEHRRFAKALKRGNYQGWTSVEMKAQETDSNYINVENALKTALKYYG</sequence>
<dbReference type="InterPro" id="IPR013022">
    <property type="entry name" value="Xyl_isomerase-like_TIM-brl"/>
</dbReference>
<dbReference type="InterPro" id="IPR036237">
    <property type="entry name" value="Xyl_isomerase-like_sf"/>
</dbReference>
<dbReference type="SUPFAM" id="SSF51658">
    <property type="entry name" value="Xylose isomerase-like"/>
    <property type="match status" value="1"/>
</dbReference>
<dbReference type="RefSeq" id="WP_264320298.1">
    <property type="nucleotide sequence ID" value="NZ_JADEXN010000050.1"/>
</dbReference>
<feature type="domain" description="Xylose isomerase-like TIM barrel" evidence="1">
    <location>
        <begin position="22"/>
        <end position="257"/>
    </location>
</feature>
<gene>
    <name evidence="2" type="ORF">IQ235_04445</name>
</gene>
<dbReference type="EMBL" id="JADEXN010000050">
    <property type="protein sequence ID" value="MBE9040040.1"/>
    <property type="molecule type" value="Genomic_DNA"/>
</dbReference>
<dbReference type="Gene3D" id="3.20.20.150">
    <property type="entry name" value="Divalent-metal-dependent TIM barrel enzymes"/>
    <property type="match status" value="1"/>
</dbReference>
<evidence type="ECO:0000259" key="1">
    <source>
        <dbReference type="Pfam" id="PF01261"/>
    </source>
</evidence>
<dbReference type="PANTHER" id="PTHR12110">
    <property type="entry name" value="HYDROXYPYRUVATE ISOMERASE"/>
    <property type="match status" value="1"/>
</dbReference>
<dbReference type="Pfam" id="PF01261">
    <property type="entry name" value="AP_endonuc_2"/>
    <property type="match status" value="1"/>
</dbReference>
<accession>A0A928VYF8</accession>
<evidence type="ECO:0000313" key="3">
    <source>
        <dbReference type="Proteomes" id="UP000621799"/>
    </source>
</evidence>
<keyword evidence="2" id="KW-0413">Isomerase</keyword>
<dbReference type="Proteomes" id="UP000621799">
    <property type="component" value="Unassembled WGS sequence"/>
</dbReference>
<proteinExistence type="predicted"/>
<dbReference type="InterPro" id="IPR050312">
    <property type="entry name" value="IolE/XylAMocC-like"/>
</dbReference>
<comment type="caution">
    <text evidence="2">The sequence shown here is derived from an EMBL/GenBank/DDBJ whole genome shotgun (WGS) entry which is preliminary data.</text>
</comment>
<protein>
    <submittedName>
        <fullName evidence="2">Sugar phosphate isomerase/epimerase</fullName>
    </submittedName>
</protein>
<name>A0A928VYF8_9CYAN</name>
<dbReference type="GO" id="GO:0016853">
    <property type="term" value="F:isomerase activity"/>
    <property type="evidence" value="ECO:0007669"/>
    <property type="project" value="UniProtKB-KW"/>
</dbReference>